<proteinExistence type="inferred from homology"/>
<sequence length="378" mass="42033">MKYVSHFIYLLVFVFYSCADNKKNTKSLEKTVALSDVIQLSEEQIKTVGINTTSVEYRTIEKTIRLNGKASIAPSHLISVSSIFGGRVKSIQLLPGNHFSKGQILAVIENEQFVQLQQEYLTTKAKLEMAQLDFERQKELNTNKASSDKTFQSAQAEYKVLETAKKALEEKLKLININPFSLTTENIRGFINITAPCNGTVSKILSNAGRYLSSSDVIMEIIDNQGLLLHLKAFESDIPSLQTGQNILVYTNQNPENKLTAKIISVVPNIQDDGSTDVIATLDKPSDEIIPGLYINSDITLKDYQTVVLPEQSVVSFENTSYIFEDIGNNTFKLFSINTGISHNGFTEIIDGENLKSKKIVSKGAYGLLMALKNLIEE</sequence>
<dbReference type="SUPFAM" id="SSF111369">
    <property type="entry name" value="HlyD-like secretion proteins"/>
    <property type="match status" value="1"/>
</dbReference>
<dbReference type="GO" id="GO:0060003">
    <property type="term" value="P:copper ion export"/>
    <property type="evidence" value="ECO:0007669"/>
    <property type="project" value="TreeGrafter"/>
</dbReference>
<dbReference type="Proteomes" id="UP000295215">
    <property type="component" value="Unassembled WGS sequence"/>
</dbReference>
<reference evidence="4 5" key="1">
    <citation type="submission" date="2019-03" db="EMBL/GenBank/DDBJ databases">
        <title>Genomic Encyclopedia of Archaeal and Bacterial Type Strains, Phase II (KMG-II): from individual species to whole genera.</title>
        <authorList>
            <person name="Goeker M."/>
        </authorList>
    </citation>
    <scope>NUCLEOTIDE SEQUENCE [LARGE SCALE GENOMIC DNA]</scope>
    <source>
        <strain evidence="4 5">DSM 28213</strain>
    </source>
</reference>
<feature type="coiled-coil region" evidence="3">
    <location>
        <begin position="151"/>
        <end position="178"/>
    </location>
</feature>
<evidence type="ECO:0000256" key="2">
    <source>
        <dbReference type="ARBA" id="ARBA00022448"/>
    </source>
</evidence>
<protein>
    <submittedName>
        <fullName evidence="4">Cobalt-zinc-cadmium efflux system membrane fusion protein</fullName>
    </submittedName>
</protein>
<evidence type="ECO:0000313" key="4">
    <source>
        <dbReference type="EMBL" id="TDS56966.1"/>
    </source>
</evidence>
<keyword evidence="3" id="KW-0175">Coiled coil</keyword>
<dbReference type="InterPro" id="IPR051909">
    <property type="entry name" value="MFP_Cation_Efflux"/>
</dbReference>
<dbReference type="GO" id="GO:0016020">
    <property type="term" value="C:membrane"/>
    <property type="evidence" value="ECO:0007669"/>
    <property type="project" value="InterPro"/>
</dbReference>
<organism evidence="4 5">
    <name type="scientific">Myroides indicus</name>
    <dbReference type="NCBI Taxonomy" id="1323422"/>
    <lineage>
        <taxon>Bacteria</taxon>
        <taxon>Pseudomonadati</taxon>
        <taxon>Bacteroidota</taxon>
        <taxon>Flavobacteriia</taxon>
        <taxon>Flavobacteriales</taxon>
        <taxon>Flavobacteriaceae</taxon>
        <taxon>Myroides</taxon>
    </lineage>
</organism>
<dbReference type="PANTHER" id="PTHR30097">
    <property type="entry name" value="CATION EFFLUX SYSTEM PROTEIN CUSB"/>
    <property type="match status" value="1"/>
</dbReference>
<evidence type="ECO:0000256" key="3">
    <source>
        <dbReference type="SAM" id="Coils"/>
    </source>
</evidence>
<evidence type="ECO:0000313" key="5">
    <source>
        <dbReference type="Proteomes" id="UP000295215"/>
    </source>
</evidence>
<dbReference type="Gene3D" id="2.40.30.170">
    <property type="match status" value="1"/>
</dbReference>
<dbReference type="EMBL" id="SOAG01000017">
    <property type="protein sequence ID" value="TDS56966.1"/>
    <property type="molecule type" value="Genomic_DNA"/>
</dbReference>
<comment type="caution">
    <text evidence="4">The sequence shown here is derived from an EMBL/GenBank/DDBJ whole genome shotgun (WGS) entry which is preliminary data.</text>
</comment>
<accession>A0A4R7EXA0</accession>
<keyword evidence="5" id="KW-1185">Reference proteome</keyword>
<dbReference type="NCBIfam" id="TIGR01730">
    <property type="entry name" value="RND_mfp"/>
    <property type="match status" value="1"/>
</dbReference>
<dbReference type="GO" id="GO:0015679">
    <property type="term" value="P:plasma membrane copper ion transport"/>
    <property type="evidence" value="ECO:0007669"/>
    <property type="project" value="TreeGrafter"/>
</dbReference>
<dbReference type="PANTHER" id="PTHR30097:SF4">
    <property type="entry name" value="SLR6042 PROTEIN"/>
    <property type="match status" value="1"/>
</dbReference>
<dbReference type="GO" id="GO:0030313">
    <property type="term" value="C:cell envelope"/>
    <property type="evidence" value="ECO:0007669"/>
    <property type="project" value="TreeGrafter"/>
</dbReference>
<dbReference type="AlphaFoldDB" id="A0A4R7EXA0"/>
<comment type="similarity">
    <text evidence="1">Belongs to the membrane fusion protein (MFP) (TC 8.A.1) family.</text>
</comment>
<gene>
    <name evidence="4" type="ORF">C8P70_11756</name>
</gene>
<dbReference type="OrthoDB" id="9814657at2"/>
<dbReference type="Gene3D" id="1.10.287.470">
    <property type="entry name" value="Helix hairpin bin"/>
    <property type="match status" value="1"/>
</dbReference>
<evidence type="ECO:0000256" key="1">
    <source>
        <dbReference type="ARBA" id="ARBA00009477"/>
    </source>
</evidence>
<dbReference type="InterPro" id="IPR006143">
    <property type="entry name" value="RND_pump_MFP"/>
</dbReference>
<dbReference type="PROSITE" id="PS51257">
    <property type="entry name" value="PROKAR_LIPOPROTEIN"/>
    <property type="match status" value="1"/>
</dbReference>
<keyword evidence="2" id="KW-0813">Transport</keyword>
<dbReference type="RefSeq" id="WP_133712898.1">
    <property type="nucleotide sequence ID" value="NZ_SOAG01000017.1"/>
</dbReference>
<dbReference type="Gene3D" id="2.40.50.100">
    <property type="match status" value="1"/>
</dbReference>
<name>A0A4R7EXA0_9FLAO</name>
<dbReference type="GO" id="GO:0022857">
    <property type="term" value="F:transmembrane transporter activity"/>
    <property type="evidence" value="ECO:0007669"/>
    <property type="project" value="InterPro"/>
</dbReference>